<comment type="caution">
    <text evidence="8">The sequence shown here is derived from an EMBL/GenBank/DDBJ whole genome shotgun (WGS) entry which is preliminary data.</text>
</comment>
<keyword evidence="3" id="KW-0539">Nucleus</keyword>
<dbReference type="InterPro" id="IPR021717">
    <property type="entry name" value="Nucleoporin_Nup160"/>
</dbReference>
<protein>
    <submittedName>
        <fullName evidence="8">Uncharacterized protein</fullName>
    </submittedName>
</protein>
<evidence type="ECO:0000259" key="5">
    <source>
        <dbReference type="Pfam" id="PF23345"/>
    </source>
</evidence>
<name>A0A8J1U0A6_OWEFU</name>
<feature type="domain" description="NUP160 middle TPR" evidence="7">
    <location>
        <begin position="858"/>
        <end position="1122"/>
    </location>
</feature>
<evidence type="ECO:0000256" key="3">
    <source>
        <dbReference type="ARBA" id="ARBA00023242"/>
    </source>
</evidence>
<feature type="domain" description="NUP160 helical" evidence="5">
    <location>
        <begin position="578"/>
        <end position="815"/>
    </location>
</feature>
<evidence type="ECO:0000313" key="8">
    <source>
        <dbReference type="EMBL" id="CAH1786774.1"/>
    </source>
</evidence>
<reference evidence="8" key="1">
    <citation type="submission" date="2022-03" db="EMBL/GenBank/DDBJ databases">
        <authorList>
            <person name="Martin C."/>
        </authorList>
    </citation>
    <scope>NUCLEOTIDE SEQUENCE</scope>
</reference>
<evidence type="ECO:0000256" key="2">
    <source>
        <dbReference type="ARBA" id="ARBA00022448"/>
    </source>
</evidence>
<accession>A0A8J1U0A6</accession>
<dbReference type="Pfam" id="PF23347">
    <property type="entry name" value="TPR_Nup160_C"/>
    <property type="match status" value="1"/>
</dbReference>
<dbReference type="InterPro" id="IPR059141">
    <property type="entry name" value="Beta-prop_Nup120_160"/>
</dbReference>
<feature type="domain" description="NUP160 C-terminal TPR" evidence="6">
    <location>
        <begin position="1172"/>
        <end position="1433"/>
    </location>
</feature>
<organism evidence="8 9">
    <name type="scientific">Owenia fusiformis</name>
    <name type="common">Polychaete worm</name>
    <dbReference type="NCBI Taxonomy" id="6347"/>
    <lineage>
        <taxon>Eukaryota</taxon>
        <taxon>Metazoa</taxon>
        <taxon>Spiralia</taxon>
        <taxon>Lophotrochozoa</taxon>
        <taxon>Annelida</taxon>
        <taxon>Polychaeta</taxon>
        <taxon>Sedentaria</taxon>
        <taxon>Canalipalpata</taxon>
        <taxon>Sabellida</taxon>
        <taxon>Oweniida</taxon>
        <taxon>Oweniidae</taxon>
        <taxon>Owenia</taxon>
    </lineage>
</organism>
<dbReference type="InterPro" id="IPR056536">
    <property type="entry name" value="TPR_NUP160_C"/>
</dbReference>
<keyword evidence="2" id="KW-0813">Transport</keyword>
<dbReference type="GO" id="GO:0005643">
    <property type="term" value="C:nuclear pore"/>
    <property type="evidence" value="ECO:0007669"/>
    <property type="project" value="TreeGrafter"/>
</dbReference>
<dbReference type="GO" id="GO:0017056">
    <property type="term" value="F:structural constituent of nuclear pore"/>
    <property type="evidence" value="ECO:0007669"/>
    <property type="project" value="TreeGrafter"/>
</dbReference>
<feature type="non-terminal residue" evidence="8">
    <location>
        <position position="1457"/>
    </location>
</feature>
<evidence type="ECO:0000256" key="1">
    <source>
        <dbReference type="ARBA" id="ARBA00004123"/>
    </source>
</evidence>
<dbReference type="Pfam" id="PF11715">
    <property type="entry name" value="Beta-prop_Nup120_160"/>
    <property type="match status" value="1"/>
</dbReference>
<dbReference type="EMBL" id="CAIIXF020000006">
    <property type="protein sequence ID" value="CAH1786774.1"/>
    <property type="molecule type" value="Genomic_DNA"/>
</dbReference>
<comment type="subcellular location">
    <subcellularLocation>
        <location evidence="1">Nucleus</location>
    </subcellularLocation>
</comment>
<dbReference type="Pfam" id="PF23345">
    <property type="entry name" value="NUP160_helical"/>
    <property type="match status" value="1"/>
</dbReference>
<dbReference type="InterPro" id="IPR056547">
    <property type="entry name" value="NUP160_helical"/>
</dbReference>
<sequence>FKMVDTGMSYREIVPNQSSNLRWKDITFNSGNSLSTLQDIKLPECAGGYTYRDSGKVAAPSRNRFIYWRTFNDCLELVEQSLDFNLTGNAVRFKFQDTPILNGVGIHESHGYVVILVSTVCSVHRLMFPHPNKLQKMELSYYPGSVQTSESSPSIFMDASINTVRDPANLYSVCHSGTQSYQIHTATSWLTGEGEALFGMATNTGSILLIKLPSYGIQGIVLQHELRQSSMMKRLWSGLVPAAIRGGQEATDASLSLAIHPFGQDIFIFSVCRDHKIRMWSCKNQECVMASDLLEHMPDSVDPQKTAIGAQGHILHVASGSTSSSVHLGVFLSFSDRNLFIILQPVLSDGQYKINSVVSIFGHNDDLIDFCVTSNYIWTLWMNSESDTISRYVPIDRESTSIDSWNPVFLQPQEVEEIEVPDHKDPRETYLQHIFSPGRFSTQAIVKALQIYRRSHENISILDHATLSIDLLKQEVSAAVETEIQRSTTEFEMAPEDYYQLQHQQWAKFYSCCTQYFQVEVKPLGIFADNVTGMVAIIRKNVVSFLRPCDTVEHLVLTPIDYIISDDLADIKELKQDDQTSLQDVISVCDCVKMIGDCVTSDWTFAFENDIFYHESPEKIVKQIVDSLLVDLSATSREGDQMLRNIKLKLHNITGLIRTLDTLLDMTDLAKGQPEELRVDDYDAQGRQLSSNHLFTSDIGLDILSQCIQQMSQTRFNFLRDLLILQVLMTRWGEQIGLNLQMSERIKTDLLPKTSLLVHGYHVLCWCCAATATPIPTNALELSERQLAALEISETSASSPVYKTGHKVMSLAELFMRGVGGPQCRLLLSQNNFLEEDPCAFWSSTLQPTATIAGQLLWPISVNFLFPEFLMLQCQYSQLQEYFWIVHHWCEWNPSSRKFLLGQSYLNSNEPEKALDCFLEAVHGVGNEEFLLQKLLMCDDESIPKLEILYYLKVIKLLEEFNLPDLVISLATTAIRIAEPGDPNIPTLWSKSFKHHLELCHNEEAYSAMIANIDPSRRKDCLRQFIVVLCERSQLRALVEFPYIDMYDDVVNIIESRARSVDLATHNYYDLLYSFHVYRSNFRKAGSVMYEYGMRLGRELPGLKGLQRQAKCYLACLNALRLVDPKYAWIVKPVPRAKSLSPEEPIHGVSPKRNIDGEIRETMLTQRIELLELQDIEKEYMLVHSRLSFHQKDPEPSYMTGPTLSAPETIGLLVNAGLFDNAVTLSKAYGLSLATIFEGLASRCIRLSQNSSSYMQGDNDYTADAWSWLNDNELTQTLNSKEISSADQAWRLLHLYLDKYATEGSTYHKCVALRLLSQGFSLPNWFIAAYKKVNPAELLRLYLDHDWLDHAAHLAIEYIDAVLGKGGEYFGLKTSLNVTSPSVWLPYTCLDQLLNALGEVRNDAMFIQLYEDLKTRVALYQNNLSLVTEDKLNTAKRDSTRVAQSFYEHEHESMVYS</sequence>
<evidence type="ECO:0000259" key="7">
    <source>
        <dbReference type="Pfam" id="PF23354"/>
    </source>
</evidence>
<dbReference type="Pfam" id="PF23354">
    <property type="entry name" value="TPR_NUP160_120_M"/>
    <property type="match status" value="1"/>
</dbReference>
<dbReference type="PANTHER" id="PTHR21286">
    <property type="entry name" value="NUCLEAR PORE COMPLEX PROTEIN NUP160"/>
    <property type="match status" value="1"/>
</dbReference>
<dbReference type="Proteomes" id="UP000749559">
    <property type="component" value="Unassembled WGS sequence"/>
</dbReference>
<evidence type="ECO:0000259" key="6">
    <source>
        <dbReference type="Pfam" id="PF23347"/>
    </source>
</evidence>
<keyword evidence="9" id="KW-1185">Reference proteome</keyword>
<dbReference type="PANTHER" id="PTHR21286:SF0">
    <property type="entry name" value="NUCLEAR PORE COMPLEX PROTEIN NUP160"/>
    <property type="match status" value="1"/>
</dbReference>
<proteinExistence type="predicted"/>
<dbReference type="OrthoDB" id="67716at2759"/>
<gene>
    <name evidence="8" type="ORF">OFUS_LOCUS12602</name>
</gene>
<feature type="domain" description="Nucleoporin Nup120/160 beta-propeller" evidence="4">
    <location>
        <begin position="64"/>
        <end position="553"/>
    </location>
</feature>
<evidence type="ECO:0000259" key="4">
    <source>
        <dbReference type="Pfam" id="PF11715"/>
    </source>
</evidence>
<dbReference type="InterPro" id="IPR056535">
    <property type="entry name" value="TPR_NUP160_M"/>
</dbReference>
<evidence type="ECO:0000313" key="9">
    <source>
        <dbReference type="Proteomes" id="UP000749559"/>
    </source>
</evidence>